<dbReference type="InterPro" id="IPR051483">
    <property type="entry name" value="MAP7_domain-containing"/>
</dbReference>
<feature type="compositionally biased region" description="Basic residues" evidence="3">
    <location>
        <begin position="1561"/>
        <end position="1571"/>
    </location>
</feature>
<dbReference type="PANTHER" id="PTHR15073">
    <property type="entry name" value="MICROTUBULE-ASSOCIATED PROTEIN"/>
    <property type="match status" value="1"/>
</dbReference>
<sequence>MSTFERSMAGATTPPRRSGRTPDFCGPEFSASPALPGSRRGEATQRTYLEDSAVTVQIRGSHGQVAVGDSAATLAAKKPVSSLDAWLGPVGLLGLHLPVGNRHPREDSQLRRARSLPTAAFEGSPAPHPCRSLAPHLVLDFGPSGSSEDDRVTRLRPAKEAILCLACGSQLATDANFCPKCGRSRESHELREIREERPKRPERRVHLNRRAMSSGSSGDQVRRGASLSRRQILPSDSEEVTLEPEAVKVSSRKKTSSRPRRAMISEARSGDDKSQEAKTDEALDQAKALAAKQAEADEAAAEARASAEARVAAEAEAAAAAAEAIASAEARAEAEARASSATAEAEAALQARRAAEAKAQAAAESLSAAEQRIAAAAQTAAEAKSAADAWAAEAKANADAKAAAHVRLTALRNEAASASDRVAGLGELNERLRWGLLAAGLRQKELCLATRLLRVAVGDFRRAQDTQRRWRQVAFQVQKRQVQRVGQVARAVAEELQCHSAAGEKCQALAAQLRRRAVRRLAAAVAAAGRRRRCGRQMVLALQACARRYKADALSCLRRACHAGWRCDLFGRALRARQMEQRLRRALKGWRLVQARPRRLAAALRAPTGRCGSWALQRLARHGLELRWEQRLGRAVAAKAQSIQHESQQRLEAVRGQMEERVYGLSGQKEELLHRLATSMAREVKLISSLADRQLLGCAWAQWQLWRRRRAAARRLGRLLLRHLRRRHLQIWRRQTEVDALSYLEVQIDCFDSFTSKRNALCWRVLRRCGGLWTSELQDLTLVAALGAWRLGAEAAERRRQRRALACHRLQAAGLQLLRRRMWAPWLSWQQAEVRSLSTVMRQVEEAHAREEVEQLKEELDKTRRQAASQHDTLAAEFSQLRSGQLALEQSSRVAAAAWLRRGWASLARQLRGAALRAMLRPLAAVRAWQLRSEALCSSWRFLCSALLRAQPWHFRSSIALQAAEKMRLRALQVEQAEIERAKEVSRSAAMDGLMKSLVSSLHRALRDRLLCWQRACLWGGRQAAEGRGCALAELCVKWTAARQLKKCLGAWHGRATGPRRLAAALAVPMSQGLSWAFRKLQCVAVRKRQAALRSACWGAAARRQRLRRLVDFFRAWRGDALGARLRQRRTRHLECRKRLRLCRSAFRSWIELGAYFRKLHRMMALLRRSWRFGGLVRWRLQDARRSAKTGAEQRGHEELRRALAQQKVSCEYFVEAQSRECAARTAKAEMQRERAYHEQVQALQQRALAANHEAQEEEHRLQLRVAKMEEEMQEANQKSEKAMEQMLQEKQRAVELQTCIAEDQEKNIRNLEDLLKEQGELLAHERKDHERLQLRFTEAEDQEKVIRSLEERLKEQGEQLARERKDHLRSLDALRASSAMSESKYCLLQEQAEMQRERAYHEQVQALQQRASAANHEAQEEEHRLQLRVAKMEEEMQETHQKSEKAMEQMLQEKQRAVELQTSIAEDQEKNIRNLEDLLKEQEQQLTRERKEHLRGVDSLRASAAMSESKSCLLQEQVVALRQQLQREQQELMASERAWSSDRAALLCAVTNSSLPPSRARTRSSSRRKASPAPASPAPGPGGSPGGARCPWRESSERKLGAHGPGAARKLAPALM</sequence>
<feature type="compositionally biased region" description="Basic and acidic residues" evidence="3">
    <location>
        <begin position="1592"/>
        <end position="1601"/>
    </location>
</feature>
<proteinExistence type="predicted"/>
<keyword evidence="5" id="KW-1185">Reference proteome</keyword>
<gene>
    <name evidence="4" type="ORF">EVOR1521_LOCUS4106</name>
</gene>
<organism evidence="4 5">
    <name type="scientific">Effrenium voratum</name>
    <dbReference type="NCBI Taxonomy" id="2562239"/>
    <lineage>
        <taxon>Eukaryota</taxon>
        <taxon>Sar</taxon>
        <taxon>Alveolata</taxon>
        <taxon>Dinophyceae</taxon>
        <taxon>Suessiales</taxon>
        <taxon>Symbiodiniaceae</taxon>
        <taxon>Effrenium</taxon>
    </lineage>
</organism>
<feature type="compositionally biased region" description="Basic and acidic residues" evidence="3">
    <location>
        <begin position="268"/>
        <end position="281"/>
    </location>
</feature>
<evidence type="ECO:0000256" key="2">
    <source>
        <dbReference type="SAM" id="Coils"/>
    </source>
</evidence>
<feature type="coiled-coil region" evidence="2">
    <location>
        <begin position="331"/>
        <end position="386"/>
    </location>
</feature>
<feature type="compositionally biased region" description="Basic residues" evidence="3">
    <location>
        <begin position="250"/>
        <end position="261"/>
    </location>
</feature>
<keyword evidence="1 2" id="KW-0175">Coiled coil</keyword>
<feature type="compositionally biased region" description="Basic and acidic residues" evidence="3">
    <location>
        <begin position="184"/>
        <end position="199"/>
    </location>
</feature>
<feature type="coiled-coil region" evidence="2">
    <location>
        <begin position="1241"/>
        <end position="1367"/>
    </location>
</feature>
<feature type="coiled-coil region" evidence="2">
    <location>
        <begin position="1405"/>
        <end position="1493"/>
    </location>
</feature>
<evidence type="ECO:0000313" key="5">
    <source>
        <dbReference type="Proteomes" id="UP001178507"/>
    </source>
</evidence>
<feature type="region of interest" description="Disordered" evidence="3">
    <location>
        <begin position="184"/>
        <end position="282"/>
    </location>
</feature>
<reference evidence="4" key="1">
    <citation type="submission" date="2023-08" db="EMBL/GenBank/DDBJ databases">
        <authorList>
            <person name="Chen Y."/>
            <person name="Shah S."/>
            <person name="Dougan E. K."/>
            <person name="Thang M."/>
            <person name="Chan C."/>
        </authorList>
    </citation>
    <scope>NUCLEOTIDE SEQUENCE</scope>
</reference>
<protein>
    <submittedName>
        <fullName evidence="4">Uncharacterized protein</fullName>
    </submittedName>
</protein>
<feature type="region of interest" description="Disordered" evidence="3">
    <location>
        <begin position="1555"/>
        <end position="1617"/>
    </location>
</feature>
<feature type="coiled-coil region" evidence="2">
    <location>
        <begin position="846"/>
        <end position="873"/>
    </location>
</feature>
<accession>A0AA36HSL7</accession>
<feature type="region of interest" description="Disordered" evidence="3">
    <location>
        <begin position="1"/>
        <end position="43"/>
    </location>
</feature>
<dbReference type="PANTHER" id="PTHR15073:SF1">
    <property type="entry name" value="RETICULOCYTE-BINDING PROTEIN HOMOLOG 2A"/>
    <property type="match status" value="1"/>
</dbReference>
<feature type="compositionally biased region" description="Basic residues" evidence="3">
    <location>
        <begin position="200"/>
        <end position="209"/>
    </location>
</feature>
<evidence type="ECO:0000313" key="4">
    <source>
        <dbReference type="EMBL" id="CAJ1374588.1"/>
    </source>
</evidence>
<dbReference type="EMBL" id="CAUJNA010000264">
    <property type="protein sequence ID" value="CAJ1374588.1"/>
    <property type="molecule type" value="Genomic_DNA"/>
</dbReference>
<evidence type="ECO:0000256" key="1">
    <source>
        <dbReference type="ARBA" id="ARBA00023054"/>
    </source>
</evidence>
<evidence type="ECO:0000256" key="3">
    <source>
        <dbReference type="SAM" id="MobiDB-lite"/>
    </source>
</evidence>
<comment type="caution">
    <text evidence="4">The sequence shown here is derived from an EMBL/GenBank/DDBJ whole genome shotgun (WGS) entry which is preliminary data.</text>
</comment>
<name>A0AA36HSL7_9DINO</name>
<dbReference type="Proteomes" id="UP001178507">
    <property type="component" value="Unassembled WGS sequence"/>
</dbReference>